<keyword evidence="5 6" id="KW-0472">Membrane</keyword>
<dbReference type="InterPro" id="IPR043216">
    <property type="entry name" value="PAP-like"/>
</dbReference>
<comment type="subcellular location">
    <subcellularLocation>
        <location evidence="1">Membrane</location>
        <topology evidence="1">Multi-pass membrane protein</topology>
    </subcellularLocation>
</comment>
<accession>A0AAV4MNP8</accession>
<dbReference type="AlphaFoldDB" id="A0AAV4MNP8"/>
<evidence type="ECO:0000256" key="4">
    <source>
        <dbReference type="ARBA" id="ARBA00022989"/>
    </source>
</evidence>
<organism evidence="8 9">
    <name type="scientific">Caerostris darwini</name>
    <dbReference type="NCBI Taxonomy" id="1538125"/>
    <lineage>
        <taxon>Eukaryota</taxon>
        <taxon>Metazoa</taxon>
        <taxon>Ecdysozoa</taxon>
        <taxon>Arthropoda</taxon>
        <taxon>Chelicerata</taxon>
        <taxon>Arachnida</taxon>
        <taxon>Araneae</taxon>
        <taxon>Araneomorphae</taxon>
        <taxon>Entelegynae</taxon>
        <taxon>Araneoidea</taxon>
        <taxon>Araneidae</taxon>
        <taxon>Caerostris</taxon>
    </lineage>
</organism>
<feature type="domain" description="Phosphatidic acid phosphatase type 2/haloperoxidase" evidence="7">
    <location>
        <begin position="113"/>
        <end position="257"/>
    </location>
</feature>
<dbReference type="GO" id="GO:0006644">
    <property type="term" value="P:phospholipid metabolic process"/>
    <property type="evidence" value="ECO:0007669"/>
    <property type="project" value="InterPro"/>
</dbReference>
<dbReference type="SMART" id="SM00014">
    <property type="entry name" value="acidPPc"/>
    <property type="match status" value="1"/>
</dbReference>
<comment type="caution">
    <text evidence="8">The sequence shown here is derived from an EMBL/GenBank/DDBJ whole genome shotgun (WGS) entry which is preliminary data.</text>
</comment>
<dbReference type="Proteomes" id="UP001054837">
    <property type="component" value="Unassembled WGS sequence"/>
</dbReference>
<keyword evidence="9" id="KW-1185">Reference proteome</keyword>
<dbReference type="PANTHER" id="PTHR10165">
    <property type="entry name" value="LIPID PHOSPHATE PHOSPHATASE"/>
    <property type="match status" value="1"/>
</dbReference>
<feature type="transmembrane region" description="Helical" evidence="6">
    <location>
        <begin position="104"/>
        <end position="130"/>
    </location>
</feature>
<feature type="transmembrane region" description="Helical" evidence="6">
    <location>
        <begin position="238"/>
        <end position="258"/>
    </location>
</feature>
<proteinExistence type="inferred from homology"/>
<sequence>MIPKVLSDKFLTRVIIDLVLLIIVAIPIPIIYTGVFTPFKRGYFCDDETIRYPHKESTVSDTALYLGGLSFGIFSIILCEILPKFPRNSEVEGELHLCGRKVPSAALSIYSSTHVFLFGVCIVEVLTNFIKYTLGRLRPNFIDVCRSDFNCSSLDDPYMYITNYTCTNPETYSVNDSRLSFPSGHSSIAGYVALFSIMYIHKYFFCIYTRLLKRILQFILLLVATYTVVSRIEDNKHHWSDVIGGLTVGIIIAIAVFLMTPCNFRREKEVSRQEKIEKENEKFSINSVELYGSI</sequence>
<keyword evidence="4 6" id="KW-1133">Transmembrane helix</keyword>
<dbReference type="GO" id="GO:0005886">
    <property type="term" value="C:plasma membrane"/>
    <property type="evidence" value="ECO:0007669"/>
    <property type="project" value="TreeGrafter"/>
</dbReference>
<dbReference type="EMBL" id="BPLQ01000621">
    <property type="protein sequence ID" value="GIX73549.1"/>
    <property type="molecule type" value="Genomic_DNA"/>
</dbReference>
<dbReference type="Gene3D" id="1.20.144.10">
    <property type="entry name" value="Phosphatidic acid phosphatase type 2/haloperoxidase"/>
    <property type="match status" value="1"/>
</dbReference>
<gene>
    <name evidence="8" type="primary">wun</name>
    <name evidence="8" type="ORF">CDAR_467881</name>
</gene>
<dbReference type="GO" id="GO:0046839">
    <property type="term" value="P:phospholipid dephosphorylation"/>
    <property type="evidence" value="ECO:0007669"/>
    <property type="project" value="TreeGrafter"/>
</dbReference>
<feature type="transmembrane region" description="Helical" evidence="6">
    <location>
        <begin position="63"/>
        <end position="83"/>
    </location>
</feature>
<evidence type="ECO:0000256" key="1">
    <source>
        <dbReference type="ARBA" id="ARBA00004141"/>
    </source>
</evidence>
<reference evidence="8 9" key="1">
    <citation type="submission" date="2021-06" db="EMBL/GenBank/DDBJ databases">
        <title>Caerostris darwini draft genome.</title>
        <authorList>
            <person name="Kono N."/>
            <person name="Arakawa K."/>
        </authorList>
    </citation>
    <scope>NUCLEOTIDE SEQUENCE [LARGE SCALE GENOMIC DNA]</scope>
</reference>
<comment type="similarity">
    <text evidence="2">Belongs to the PA-phosphatase related phosphoesterase family.</text>
</comment>
<evidence type="ECO:0000256" key="5">
    <source>
        <dbReference type="ARBA" id="ARBA00023136"/>
    </source>
</evidence>
<dbReference type="CDD" id="cd03384">
    <property type="entry name" value="PAP2_wunen"/>
    <property type="match status" value="1"/>
</dbReference>
<feature type="transmembrane region" description="Helical" evidence="6">
    <location>
        <begin position="12"/>
        <end position="32"/>
    </location>
</feature>
<protein>
    <submittedName>
        <fullName evidence="8">Phosphatidate phosphatase</fullName>
    </submittedName>
</protein>
<dbReference type="InterPro" id="IPR036938">
    <property type="entry name" value="PAP2/HPO_sf"/>
</dbReference>
<dbReference type="Pfam" id="PF01569">
    <property type="entry name" value="PAP2"/>
    <property type="match status" value="1"/>
</dbReference>
<dbReference type="PANTHER" id="PTHR10165:SF103">
    <property type="entry name" value="PHOSPHOLIPID PHOSPHATASE HOMOLOG 1.2 HOMOLOG"/>
    <property type="match status" value="1"/>
</dbReference>
<dbReference type="GO" id="GO:0008195">
    <property type="term" value="F:phosphatidate phosphatase activity"/>
    <property type="evidence" value="ECO:0007669"/>
    <property type="project" value="TreeGrafter"/>
</dbReference>
<evidence type="ECO:0000256" key="2">
    <source>
        <dbReference type="ARBA" id="ARBA00008816"/>
    </source>
</evidence>
<evidence type="ECO:0000313" key="8">
    <source>
        <dbReference type="EMBL" id="GIX73549.1"/>
    </source>
</evidence>
<name>A0AAV4MNP8_9ARAC</name>
<evidence type="ECO:0000259" key="7">
    <source>
        <dbReference type="SMART" id="SM00014"/>
    </source>
</evidence>
<keyword evidence="3 6" id="KW-0812">Transmembrane</keyword>
<evidence type="ECO:0000313" key="9">
    <source>
        <dbReference type="Proteomes" id="UP001054837"/>
    </source>
</evidence>
<evidence type="ECO:0000256" key="3">
    <source>
        <dbReference type="ARBA" id="ARBA00022692"/>
    </source>
</evidence>
<feature type="transmembrane region" description="Helical" evidence="6">
    <location>
        <begin position="188"/>
        <end position="208"/>
    </location>
</feature>
<feature type="transmembrane region" description="Helical" evidence="6">
    <location>
        <begin position="215"/>
        <end position="232"/>
    </location>
</feature>
<dbReference type="SUPFAM" id="SSF48317">
    <property type="entry name" value="Acid phosphatase/Vanadium-dependent haloperoxidase"/>
    <property type="match status" value="1"/>
</dbReference>
<dbReference type="InterPro" id="IPR000326">
    <property type="entry name" value="PAP2/HPO"/>
</dbReference>
<evidence type="ECO:0000256" key="6">
    <source>
        <dbReference type="SAM" id="Phobius"/>
    </source>
</evidence>
<dbReference type="GO" id="GO:0007165">
    <property type="term" value="P:signal transduction"/>
    <property type="evidence" value="ECO:0007669"/>
    <property type="project" value="TreeGrafter"/>
</dbReference>